<feature type="signal peptide" evidence="1">
    <location>
        <begin position="1"/>
        <end position="26"/>
    </location>
</feature>
<comment type="caution">
    <text evidence="2">The sequence shown here is derived from an EMBL/GenBank/DDBJ whole genome shotgun (WGS) entry which is preliminary data.</text>
</comment>
<dbReference type="Gene3D" id="3.10.620.30">
    <property type="match status" value="1"/>
</dbReference>
<reference evidence="2 3" key="1">
    <citation type="submission" date="2019-07" db="EMBL/GenBank/DDBJ databases">
        <title>Genomic Encyclopedia of Archaeal and Bacterial Type Strains, Phase II (KMG-II): from individual species to whole genera.</title>
        <authorList>
            <person name="Goeker M."/>
        </authorList>
    </citation>
    <scope>NUCLEOTIDE SEQUENCE [LARGE SCALE GENOMIC DNA]</scope>
    <source>
        <strain evidence="2 3">ATCC BAA-2084</strain>
    </source>
</reference>
<gene>
    <name evidence="2" type="ORF">JN10_2055</name>
</gene>
<dbReference type="AlphaFoldDB" id="A0A562UXN1"/>
<evidence type="ECO:0000256" key="1">
    <source>
        <dbReference type="SAM" id="SignalP"/>
    </source>
</evidence>
<dbReference type="SUPFAM" id="SSF54001">
    <property type="entry name" value="Cysteine proteinases"/>
    <property type="match status" value="1"/>
</dbReference>
<proteinExistence type="predicted"/>
<name>A0A562UXN1_9SPHN</name>
<evidence type="ECO:0000313" key="3">
    <source>
        <dbReference type="Proteomes" id="UP000320547"/>
    </source>
</evidence>
<dbReference type="Proteomes" id="UP000320547">
    <property type="component" value="Unassembled WGS sequence"/>
</dbReference>
<dbReference type="EMBL" id="VLLK01000001">
    <property type="protein sequence ID" value="TWJ10391.1"/>
    <property type="molecule type" value="Genomic_DNA"/>
</dbReference>
<keyword evidence="1" id="KW-0732">Signal</keyword>
<sequence length="320" mass="34213">MYRNALCAAKLTGGLLAGVAALPAAASAPLSVTVPSAMPLAAVGISQTACAPVSAPAYRAPLTAQATKSAAILGGQMSALERMKMAQRGESVPAATVTAVTAAQPAQAITPANARACEAIGARQSGSFAVMPQVVRTTGRFLGTERVRIGRTRFDASWDRVSDRKLSRRDLRRAIGRTPDGHAQLLSEVNSWVNRNITYRDDRAQFGSSDYWADARATLRSRAGDCEDYAILKMQMLAAAGIDREDMMLTLARDTIARTDHAVLLVKSGAEWVMLDMASDRIAPAGLSYGYRPVMSFAANERFLHGAAVEQRPVVRFVMN</sequence>
<dbReference type="InterPro" id="IPR038765">
    <property type="entry name" value="Papain-like_cys_pep_sf"/>
</dbReference>
<dbReference type="OrthoDB" id="5401788at2"/>
<dbReference type="STRING" id="476157.GCA_001663155_01300"/>
<dbReference type="PANTHER" id="PTHR39327:SF1">
    <property type="entry name" value="BLR5470 PROTEIN"/>
    <property type="match status" value="1"/>
</dbReference>
<keyword evidence="3" id="KW-1185">Reference proteome</keyword>
<evidence type="ECO:0000313" key="2">
    <source>
        <dbReference type="EMBL" id="TWJ10391.1"/>
    </source>
</evidence>
<accession>A0A562UXN1</accession>
<dbReference type="RefSeq" id="WP_083984721.1">
    <property type="nucleotide sequence ID" value="NZ_CP015963.1"/>
</dbReference>
<dbReference type="InterPro" id="IPR010319">
    <property type="entry name" value="Transglutaminase-like_Cys_pept"/>
</dbReference>
<dbReference type="PANTHER" id="PTHR39327">
    <property type="match status" value="1"/>
</dbReference>
<organism evidence="2 3">
    <name type="scientific">Altererythrobacter ishigakiensis</name>
    <dbReference type="NCBI Taxonomy" id="476157"/>
    <lineage>
        <taxon>Bacteria</taxon>
        <taxon>Pseudomonadati</taxon>
        <taxon>Pseudomonadota</taxon>
        <taxon>Alphaproteobacteria</taxon>
        <taxon>Sphingomonadales</taxon>
        <taxon>Erythrobacteraceae</taxon>
        <taxon>Altererythrobacter</taxon>
    </lineage>
</organism>
<protein>
    <submittedName>
        <fullName evidence="2">Putative transglutaminase-like cysteine proteinase</fullName>
    </submittedName>
</protein>
<feature type="chain" id="PRO_5021806533" evidence="1">
    <location>
        <begin position="27"/>
        <end position="320"/>
    </location>
</feature>
<dbReference type="Pfam" id="PF06035">
    <property type="entry name" value="Peptidase_C93"/>
    <property type="match status" value="1"/>
</dbReference>